<dbReference type="EMBL" id="CP019893">
    <property type="protein sequence ID" value="ARS91117.1"/>
    <property type="molecule type" value="Genomic_DNA"/>
</dbReference>
<reference evidence="4" key="1">
    <citation type="submission" date="2017-02" db="EMBL/GenBank/DDBJ databases">
        <title>Natronthermophilus aegyptiacus gen. nov.,sp. nov., an aerobic, extremely halophilic alkalithermophilic archaeon isolated from the athalassohaline Wadi An Natrun, Egypt.</title>
        <authorList>
            <person name="Zhao B."/>
        </authorList>
    </citation>
    <scope>NUCLEOTIDE SEQUENCE [LARGE SCALE GENOMIC DNA]</scope>
    <source>
        <strain evidence="4">JW/NM-HA 15</strain>
    </source>
</reference>
<sequence>MEPNENDHPSGRRPTLRRRTMLGAVVGSTTLLAGCLGDTEFSITGVRDPDDVRGPPSFDLDVLDPDILVDSPGAFELSVTNDSDEPIELVSLGVRPFGVLELHGTSGYGRSRVRLYSEAYEESDHLDFRRDGMSFSRPELVRKLEPAETTSRTFQIWGEWVPNSDGTYALTGRGGDEPVVRYRRPDDASGESATDGGNAGSETGDESASTGVADGGEHGDENDDGGLLAGTAIDPDVEFRIETRSRLPFR</sequence>
<dbReference type="OrthoDB" id="269766at2157"/>
<accession>A0A2Z2HZ03</accession>
<name>A0A2Z2HZ03_9EURY</name>
<dbReference type="Proteomes" id="UP000250088">
    <property type="component" value="Chromosome"/>
</dbReference>
<feature type="compositionally biased region" description="Basic and acidic residues" evidence="1">
    <location>
        <begin position="237"/>
        <end position="250"/>
    </location>
</feature>
<evidence type="ECO:0000313" key="3">
    <source>
        <dbReference type="EMBL" id="ARS91117.1"/>
    </source>
</evidence>
<dbReference type="RefSeq" id="WP_086889484.1">
    <property type="nucleotide sequence ID" value="NZ_CP019893.1"/>
</dbReference>
<dbReference type="InterPro" id="IPR058443">
    <property type="entry name" value="DUF8130"/>
</dbReference>
<proteinExistence type="predicted"/>
<evidence type="ECO:0000313" key="4">
    <source>
        <dbReference type="Proteomes" id="UP000250088"/>
    </source>
</evidence>
<dbReference type="KEGG" id="naj:B1756_16185"/>
<feature type="domain" description="DUF8130" evidence="2">
    <location>
        <begin position="16"/>
        <end position="189"/>
    </location>
</feature>
<dbReference type="AlphaFoldDB" id="A0A2Z2HZ03"/>
<dbReference type="Pfam" id="PF26451">
    <property type="entry name" value="DUF8130"/>
    <property type="match status" value="1"/>
</dbReference>
<evidence type="ECO:0000256" key="1">
    <source>
        <dbReference type="SAM" id="MobiDB-lite"/>
    </source>
</evidence>
<keyword evidence="4" id="KW-1185">Reference proteome</keyword>
<gene>
    <name evidence="3" type="ORF">B1756_16185</name>
</gene>
<feature type="compositionally biased region" description="Basic and acidic residues" evidence="1">
    <location>
        <begin position="174"/>
        <end position="187"/>
    </location>
</feature>
<feature type="region of interest" description="Disordered" evidence="1">
    <location>
        <begin position="168"/>
        <end position="250"/>
    </location>
</feature>
<organism evidence="3 4">
    <name type="scientific">Natrarchaeobaculum aegyptiacum</name>
    <dbReference type="NCBI Taxonomy" id="745377"/>
    <lineage>
        <taxon>Archaea</taxon>
        <taxon>Methanobacteriati</taxon>
        <taxon>Methanobacteriota</taxon>
        <taxon>Stenosarchaea group</taxon>
        <taxon>Halobacteria</taxon>
        <taxon>Halobacteriales</taxon>
        <taxon>Natrialbaceae</taxon>
        <taxon>Natrarchaeobaculum</taxon>
    </lineage>
</organism>
<dbReference type="GeneID" id="32895644"/>
<protein>
    <recommendedName>
        <fullName evidence="2">DUF8130 domain-containing protein</fullName>
    </recommendedName>
</protein>
<evidence type="ECO:0000259" key="2">
    <source>
        <dbReference type="Pfam" id="PF26451"/>
    </source>
</evidence>